<sequence length="255" mass="29003">MVKVIGVIPARYSSTRFPGKPLVDILGKPMIQWVYENAMDSKLLDFLIVATDDERIYNVVKSFGGNVIMTPSDIKTGTDRVAYVLNEFDADIVANIQGDEPLLTSEMIDRTIEPFLNGEKVDISTLAVKINDVDLIFNPNVVKVVFDKEKIALYFSRSPIPFCRDAKNEEDWLKLGNFYKHIGLYVYSREALLRFVSLRGSSLEEIEKLEQLRALENGFRIKVVISESDTIGVDTPEDVERIITFLKNKKIGFKR</sequence>
<organism evidence="6 7">
    <name type="scientific">Candidatus Thermokryptus mobilis</name>
    <dbReference type="NCBI Taxonomy" id="1643428"/>
    <lineage>
        <taxon>Bacteria</taxon>
        <taxon>Pseudomonadati</taxon>
        <taxon>Candidatus Kryptoniota</taxon>
        <taxon>Candidatus Thermokryptus</taxon>
    </lineage>
</organism>
<comment type="catalytic activity">
    <reaction evidence="5">
        <text>3-deoxy-alpha-D-manno-oct-2-ulosonate + CTP = CMP-3-deoxy-beta-D-manno-octulosonate + diphosphate</text>
        <dbReference type="Rhea" id="RHEA:23448"/>
        <dbReference type="ChEBI" id="CHEBI:33019"/>
        <dbReference type="ChEBI" id="CHEBI:37563"/>
        <dbReference type="ChEBI" id="CHEBI:85986"/>
        <dbReference type="ChEBI" id="CHEBI:85987"/>
        <dbReference type="EC" id="2.7.7.38"/>
    </reaction>
</comment>
<evidence type="ECO:0000256" key="3">
    <source>
        <dbReference type="ARBA" id="ARBA00022695"/>
    </source>
</evidence>
<dbReference type="SUPFAM" id="SSF53448">
    <property type="entry name" value="Nucleotide-diphospho-sugar transferases"/>
    <property type="match status" value="1"/>
</dbReference>
<proteinExistence type="inferred from homology"/>
<dbReference type="UniPathway" id="UPA00358">
    <property type="reaction ID" value="UER00476"/>
</dbReference>
<dbReference type="OrthoDB" id="9815559at2"/>
<evidence type="ECO:0000256" key="5">
    <source>
        <dbReference type="HAMAP-Rule" id="MF_00057"/>
    </source>
</evidence>
<dbReference type="GO" id="GO:0016020">
    <property type="term" value="C:membrane"/>
    <property type="evidence" value="ECO:0007669"/>
    <property type="project" value="UniProtKB-SubCell"/>
</dbReference>
<dbReference type="HAMAP" id="MF_00057">
    <property type="entry name" value="KdsB"/>
    <property type="match status" value="1"/>
</dbReference>
<dbReference type="Gene3D" id="3.90.550.10">
    <property type="entry name" value="Spore Coat Polysaccharide Biosynthesis Protein SpsA, Chain A"/>
    <property type="match status" value="1"/>
</dbReference>
<dbReference type="Pfam" id="PF02348">
    <property type="entry name" value="CTP_transf_3"/>
    <property type="match status" value="1"/>
</dbReference>
<keyword evidence="5" id="KW-0963">Cytoplasm</keyword>
<keyword evidence="4 5" id="KW-0448">Lipopolysaccharide biosynthesis</keyword>
<dbReference type="NCBIfam" id="NF009905">
    <property type="entry name" value="PRK13368.1"/>
    <property type="match status" value="1"/>
</dbReference>
<dbReference type="RefSeq" id="WP_140944944.1">
    <property type="nucleotide sequence ID" value="NZ_FAOO01000007.1"/>
</dbReference>
<dbReference type="EMBL" id="FAOO01000007">
    <property type="protein sequence ID" value="CUU05227.1"/>
    <property type="molecule type" value="Genomic_DNA"/>
</dbReference>
<evidence type="ECO:0000313" key="7">
    <source>
        <dbReference type="Proteomes" id="UP000320623"/>
    </source>
</evidence>
<keyword evidence="3 5" id="KW-0548">Nucleotidyltransferase</keyword>
<gene>
    <name evidence="5" type="primary">kdsB</name>
    <name evidence="6" type="ORF">JGI1_01199</name>
</gene>
<dbReference type="InterPro" id="IPR029044">
    <property type="entry name" value="Nucleotide-diphossugar_trans"/>
</dbReference>
<name>A0A0S4N339_9BACT</name>
<keyword evidence="2 5" id="KW-0808">Transferase</keyword>
<evidence type="ECO:0000313" key="6">
    <source>
        <dbReference type="EMBL" id="CUU05227.1"/>
    </source>
</evidence>
<comment type="function">
    <text evidence="5">Activates KDO (a required 8-carbon sugar) for incorporation into bacterial lipopolysaccharide in Gram-negative bacteria.</text>
</comment>
<dbReference type="PANTHER" id="PTHR42866">
    <property type="entry name" value="3-DEOXY-MANNO-OCTULOSONATE CYTIDYLYLTRANSFERASE"/>
    <property type="match status" value="1"/>
</dbReference>
<dbReference type="NCBIfam" id="NF003950">
    <property type="entry name" value="PRK05450.1-3"/>
    <property type="match status" value="1"/>
</dbReference>
<dbReference type="EC" id="2.7.7.38" evidence="5"/>
<dbReference type="Proteomes" id="UP000320623">
    <property type="component" value="Unassembled WGS sequence"/>
</dbReference>
<dbReference type="CDD" id="cd02517">
    <property type="entry name" value="CMP-KDO-Synthetase"/>
    <property type="match status" value="1"/>
</dbReference>
<dbReference type="GO" id="GO:0009103">
    <property type="term" value="P:lipopolysaccharide biosynthetic process"/>
    <property type="evidence" value="ECO:0007669"/>
    <property type="project" value="UniProtKB-UniRule"/>
</dbReference>
<dbReference type="GO" id="GO:0008690">
    <property type="term" value="F:3-deoxy-manno-octulosonate cytidylyltransferase activity"/>
    <property type="evidence" value="ECO:0007669"/>
    <property type="project" value="UniProtKB-UniRule"/>
</dbReference>
<dbReference type="AlphaFoldDB" id="A0A0S4N339"/>
<evidence type="ECO:0000256" key="1">
    <source>
        <dbReference type="ARBA" id="ARBA00004370"/>
    </source>
</evidence>
<dbReference type="PANTHER" id="PTHR42866:SF2">
    <property type="entry name" value="3-DEOXY-MANNO-OCTULOSONATE CYTIDYLYLTRANSFERASE, MITOCHONDRIAL"/>
    <property type="match status" value="1"/>
</dbReference>
<dbReference type="InterPro" id="IPR003329">
    <property type="entry name" value="Cytidylyl_trans"/>
</dbReference>
<comment type="similarity">
    <text evidence="5">Belongs to the KdsB family.</text>
</comment>
<comment type="subcellular location">
    <subcellularLocation>
        <location evidence="5">Cytoplasm</location>
    </subcellularLocation>
    <subcellularLocation>
        <location evidence="1">Membrane</location>
    </subcellularLocation>
</comment>
<dbReference type="InterPro" id="IPR004528">
    <property type="entry name" value="KdsB"/>
</dbReference>
<dbReference type="NCBIfam" id="TIGR00466">
    <property type="entry name" value="kdsB"/>
    <property type="match status" value="1"/>
</dbReference>
<keyword evidence="7" id="KW-1185">Reference proteome</keyword>
<comment type="pathway">
    <text evidence="5">Nucleotide-sugar biosynthesis; CMP-3-deoxy-D-manno-octulosonate biosynthesis; CMP-3-deoxy-D-manno-octulosonate from 3-deoxy-D-manno-octulosonate and CTP: step 1/1.</text>
</comment>
<dbReference type="FunFam" id="3.90.550.10:FF:000011">
    <property type="entry name" value="3-deoxy-manno-octulosonate cytidylyltransferase"/>
    <property type="match status" value="1"/>
</dbReference>
<dbReference type="GO" id="GO:0005829">
    <property type="term" value="C:cytosol"/>
    <property type="evidence" value="ECO:0007669"/>
    <property type="project" value="TreeGrafter"/>
</dbReference>
<reference evidence="7" key="1">
    <citation type="submission" date="2015-11" db="EMBL/GenBank/DDBJ databases">
        <authorList>
            <person name="Varghese N."/>
        </authorList>
    </citation>
    <scope>NUCLEOTIDE SEQUENCE [LARGE SCALE GENOMIC DNA]</scope>
</reference>
<dbReference type="NCBIfam" id="NF003952">
    <property type="entry name" value="PRK05450.1-5"/>
    <property type="match status" value="1"/>
</dbReference>
<dbReference type="GO" id="GO:0033468">
    <property type="term" value="P:CMP-keto-3-deoxy-D-manno-octulosonic acid biosynthetic process"/>
    <property type="evidence" value="ECO:0007669"/>
    <property type="project" value="UniProtKB-UniRule"/>
</dbReference>
<evidence type="ECO:0000256" key="2">
    <source>
        <dbReference type="ARBA" id="ARBA00022679"/>
    </source>
</evidence>
<protein>
    <recommendedName>
        <fullName evidence="5">3-deoxy-manno-octulosonate cytidylyltransferase</fullName>
        <ecNumber evidence="5">2.7.7.38</ecNumber>
    </recommendedName>
    <alternativeName>
        <fullName evidence="5">CMP-2-keto-3-deoxyoctulosonic acid synthase</fullName>
        <shortName evidence="5">CKS</shortName>
        <shortName evidence="5">CMP-KDO synthase</shortName>
    </alternativeName>
</protein>
<evidence type="ECO:0000256" key="4">
    <source>
        <dbReference type="ARBA" id="ARBA00022985"/>
    </source>
</evidence>
<dbReference type="STRING" id="1643428.GCA_001442855_01172"/>
<accession>A0A0S4N339</accession>